<feature type="transmembrane region" description="Helical" evidence="1">
    <location>
        <begin position="104"/>
        <end position="127"/>
    </location>
</feature>
<reference evidence="3" key="2">
    <citation type="submission" date="2013-12" db="EMBL/GenBank/DDBJ databases">
        <authorList>
            <person name="Yu Y."/>
            <person name="Lee S."/>
            <person name="de Baynast K."/>
            <person name="Wissotski M."/>
            <person name="Liu L."/>
            <person name="Talag J."/>
            <person name="Goicoechea J."/>
            <person name="Angelova A."/>
            <person name="Jetty R."/>
            <person name="Kudrna D."/>
            <person name="Golser W."/>
            <person name="Rivera L."/>
            <person name="Zhang J."/>
            <person name="Wing R."/>
        </authorList>
    </citation>
    <scope>NUCLEOTIDE SEQUENCE</scope>
</reference>
<keyword evidence="3" id="KW-1185">Reference proteome</keyword>
<dbReference type="Gramene" id="LPERR02G01840.1">
    <property type="protein sequence ID" value="LPERR02G01840.1"/>
    <property type="gene ID" value="LPERR02G01840"/>
</dbReference>
<dbReference type="EnsemblPlants" id="LPERR02G01840.1">
    <property type="protein sequence ID" value="LPERR02G01840.1"/>
    <property type="gene ID" value="LPERR02G01840"/>
</dbReference>
<evidence type="ECO:0000256" key="1">
    <source>
        <dbReference type="SAM" id="Phobius"/>
    </source>
</evidence>
<reference evidence="2" key="3">
    <citation type="submission" date="2015-04" db="UniProtKB">
        <authorList>
            <consortium name="EnsemblPlants"/>
        </authorList>
    </citation>
    <scope>IDENTIFICATION</scope>
</reference>
<dbReference type="HOGENOM" id="CLU_116026_0_0_1"/>
<name>A0A0D9VBN0_9ORYZ</name>
<keyword evidence="1" id="KW-1133">Transmembrane helix</keyword>
<evidence type="ECO:0000313" key="3">
    <source>
        <dbReference type="Proteomes" id="UP000032180"/>
    </source>
</evidence>
<accession>A0A0D9VBN0</accession>
<evidence type="ECO:0000313" key="2">
    <source>
        <dbReference type="EnsemblPlants" id="LPERR02G01840.1"/>
    </source>
</evidence>
<reference evidence="2 3" key="1">
    <citation type="submission" date="2012-08" db="EMBL/GenBank/DDBJ databases">
        <title>Oryza genome evolution.</title>
        <authorList>
            <person name="Wing R.A."/>
        </authorList>
    </citation>
    <scope>NUCLEOTIDE SEQUENCE</scope>
</reference>
<keyword evidence="1" id="KW-0472">Membrane</keyword>
<keyword evidence="1" id="KW-0812">Transmembrane</keyword>
<dbReference type="Proteomes" id="UP000032180">
    <property type="component" value="Chromosome 2"/>
</dbReference>
<organism evidence="2 3">
    <name type="scientific">Leersia perrieri</name>
    <dbReference type="NCBI Taxonomy" id="77586"/>
    <lineage>
        <taxon>Eukaryota</taxon>
        <taxon>Viridiplantae</taxon>
        <taxon>Streptophyta</taxon>
        <taxon>Embryophyta</taxon>
        <taxon>Tracheophyta</taxon>
        <taxon>Spermatophyta</taxon>
        <taxon>Magnoliopsida</taxon>
        <taxon>Liliopsida</taxon>
        <taxon>Poales</taxon>
        <taxon>Poaceae</taxon>
        <taxon>BOP clade</taxon>
        <taxon>Oryzoideae</taxon>
        <taxon>Oryzeae</taxon>
        <taxon>Oryzinae</taxon>
        <taxon>Leersia</taxon>
    </lineage>
</organism>
<protein>
    <submittedName>
        <fullName evidence="2">Uncharacterized protein</fullName>
    </submittedName>
</protein>
<dbReference type="AlphaFoldDB" id="A0A0D9VBN0"/>
<proteinExistence type="predicted"/>
<sequence>MAAAMRRLAAASLTPRIPRILRPDRTSAAYSTWVPHPTQADPTPIYLRVVDKIEEMKTVPLTKDALRALQRAQEKAKTHHKFMHQHDIDRLPMKGLLRNDGERLLYYTVAVSFPSFLLLVDTIVVNISTKIKKHSHLEVGI</sequence>